<protein>
    <submittedName>
        <fullName evidence="2">Uncharacterized protein</fullName>
    </submittedName>
</protein>
<evidence type="ECO:0000256" key="1">
    <source>
        <dbReference type="SAM" id="SignalP"/>
    </source>
</evidence>
<dbReference type="Proteomes" id="UP000599109">
    <property type="component" value="Unassembled WGS sequence"/>
</dbReference>
<keyword evidence="1" id="KW-0732">Signal</keyword>
<reference evidence="2 3" key="1">
    <citation type="journal article" date="2017" name="Int. J. Syst. Evol. Microbiol.">
        <title>Ramlibacter monticola sp. nov., isolated from forest soil.</title>
        <authorList>
            <person name="Chaudhary D.K."/>
            <person name="Kim J."/>
        </authorList>
    </citation>
    <scope>NUCLEOTIDE SEQUENCE [LARGE SCALE GENOMIC DNA]</scope>
    <source>
        <strain evidence="2 3">KACC 19175</strain>
    </source>
</reference>
<name>A0A936Z0B4_9BURK</name>
<feature type="chain" id="PRO_5036874811" evidence="1">
    <location>
        <begin position="22"/>
        <end position="171"/>
    </location>
</feature>
<keyword evidence="3" id="KW-1185">Reference proteome</keyword>
<sequence>MRSFACIASLFLVAEASSSWAFEQAFEPPPFVVSVPQIPDFRVTNIPNRSNALSVHALGRNEIFAAEVTAAPSPQAGSTRTCAGMFLRDLVKRPNMPDRDSIYRAPFDASTFLVLYILEQRGKKELHAHLLSSAGGTHCVDAHFSRDMAVGEDEDKWRTTFTGARIREGSK</sequence>
<gene>
    <name evidence="2" type="ORF">JJ685_16650</name>
</gene>
<dbReference type="AlphaFoldDB" id="A0A936Z0B4"/>
<dbReference type="RefSeq" id="WP_201675427.1">
    <property type="nucleotide sequence ID" value="NZ_JAEQNE010000004.1"/>
</dbReference>
<dbReference type="EMBL" id="JAEQNE010000004">
    <property type="protein sequence ID" value="MBL0392768.1"/>
    <property type="molecule type" value="Genomic_DNA"/>
</dbReference>
<organism evidence="2 3">
    <name type="scientific">Ramlibacter monticola</name>
    <dbReference type="NCBI Taxonomy" id="1926872"/>
    <lineage>
        <taxon>Bacteria</taxon>
        <taxon>Pseudomonadati</taxon>
        <taxon>Pseudomonadota</taxon>
        <taxon>Betaproteobacteria</taxon>
        <taxon>Burkholderiales</taxon>
        <taxon>Comamonadaceae</taxon>
        <taxon>Ramlibacter</taxon>
    </lineage>
</organism>
<evidence type="ECO:0000313" key="3">
    <source>
        <dbReference type="Proteomes" id="UP000599109"/>
    </source>
</evidence>
<comment type="caution">
    <text evidence="2">The sequence shown here is derived from an EMBL/GenBank/DDBJ whole genome shotgun (WGS) entry which is preliminary data.</text>
</comment>
<evidence type="ECO:0000313" key="2">
    <source>
        <dbReference type="EMBL" id="MBL0392768.1"/>
    </source>
</evidence>
<accession>A0A936Z0B4</accession>
<proteinExistence type="predicted"/>
<feature type="signal peptide" evidence="1">
    <location>
        <begin position="1"/>
        <end position="21"/>
    </location>
</feature>